<dbReference type="Proteomes" id="UP000290433">
    <property type="component" value="Unassembled WGS sequence"/>
</dbReference>
<comment type="caution">
    <text evidence="1">The sequence shown here is derived from an EMBL/GenBank/DDBJ whole genome shotgun (WGS) entry which is preliminary data.</text>
</comment>
<sequence length="43" mass="5204">MLVFKVKKRELKSLGIHYYNWDGSSLRFYVKNAKRLILSIFLK</sequence>
<evidence type="ECO:0000313" key="1">
    <source>
        <dbReference type="EMBL" id="RYJ40572.1"/>
    </source>
</evidence>
<evidence type="ECO:0000313" key="2">
    <source>
        <dbReference type="Proteomes" id="UP000290433"/>
    </source>
</evidence>
<proteinExistence type="predicted"/>
<gene>
    <name evidence="1" type="ORF">NU08_0009</name>
</gene>
<dbReference type="AlphaFoldDB" id="A0A444W4D3"/>
<protein>
    <submittedName>
        <fullName evidence="1">Uncharacterized protein</fullName>
    </submittedName>
</protein>
<organism evidence="1 2">
    <name type="scientific">Flavobacterium anhuiense</name>
    <dbReference type="NCBI Taxonomy" id="459526"/>
    <lineage>
        <taxon>Bacteria</taxon>
        <taxon>Pseudomonadati</taxon>
        <taxon>Bacteroidota</taxon>
        <taxon>Flavobacteriia</taxon>
        <taxon>Flavobacteriales</taxon>
        <taxon>Flavobacteriaceae</taxon>
        <taxon>Flavobacterium</taxon>
    </lineage>
</organism>
<reference evidence="1 2" key="1">
    <citation type="submission" date="2014-12" db="EMBL/GenBank/DDBJ databases">
        <title>Genome sequence of Flavobacterium anhuiense RCM74.</title>
        <authorList>
            <person name="Kim J.F."/>
            <person name="Song J.Y."/>
            <person name="Kwak M.-J."/>
            <person name="Lee S.-W."/>
        </authorList>
    </citation>
    <scope>NUCLEOTIDE SEQUENCE [LARGE SCALE GENOMIC DNA]</scope>
    <source>
        <strain evidence="1 2">RCM74</strain>
    </source>
</reference>
<name>A0A444W4D3_9FLAO</name>
<dbReference type="EMBL" id="JUIV01000001">
    <property type="protein sequence ID" value="RYJ40572.1"/>
    <property type="molecule type" value="Genomic_DNA"/>
</dbReference>
<accession>A0A444W4D3</accession>